<evidence type="ECO:0000256" key="1">
    <source>
        <dbReference type="SAM" id="Phobius"/>
    </source>
</evidence>
<dbReference type="AlphaFoldDB" id="A0A1F6FWN6"/>
<keyword evidence="1" id="KW-1133">Transmembrane helix</keyword>
<protein>
    <submittedName>
        <fullName evidence="2">Uncharacterized protein</fullName>
    </submittedName>
</protein>
<evidence type="ECO:0000313" key="2">
    <source>
        <dbReference type="EMBL" id="OGG90264.1"/>
    </source>
</evidence>
<sequence length="187" mass="21696">MPLANLSFVGYDWPFFLMIALIHFWLVGAYTIFVRQLHQKETNREPKSTLNRRTDYRWWLLIVGLLIAINLLLVICCRTNLVLTSLLLLTYGAILFFHHYLEKKNRALFWSVVPLVLALPMMAFFLSSLPLLPGWLAITVATLYGLTLLLYYQSLGFFSDHPSWWLMVLALTLFALSVEWGLALSRQ</sequence>
<feature type="transmembrane region" description="Helical" evidence="1">
    <location>
        <begin position="15"/>
        <end position="35"/>
    </location>
</feature>
<gene>
    <name evidence="2" type="ORF">A3H55_01755</name>
</gene>
<feature type="transmembrane region" description="Helical" evidence="1">
    <location>
        <begin position="164"/>
        <end position="183"/>
    </location>
</feature>
<reference evidence="2 3" key="1">
    <citation type="journal article" date="2016" name="Nat. Commun.">
        <title>Thousands of microbial genomes shed light on interconnected biogeochemical processes in an aquifer system.</title>
        <authorList>
            <person name="Anantharaman K."/>
            <person name="Brown C.T."/>
            <person name="Hug L.A."/>
            <person name="Sharon I."/>
            <person name="Castelle C.J."/>
            <person name="Probst A.J."/>
            <person name="Thomas B.C."/>
            <person name="Singh A."/>
            <person name="Wilkins M.J."/>
            <person name="Karaoz U."/>
            <person name="Brodie E.L."/>
            <person name="Williams K.H."/>
            <person name="Hubbard S.S."/>
            <person name="Banfield J.F."/>
        </authorList>
    </citation>
    <scope>NUCLEOTIDE SEQUENCE [LARGE SCALE GENOMIC DNA]</scope>
</reference>
<feature type="transmembrane region" description="Helical" evidence="1">
    <location>
        <begin position="132"/>
        <end position="152"/>
    </location>
</feature>
<comment type="caution">
    <text evidence="2">The sequence shown here is derived from an EMBL/GenBank/DDBJ whole genome shotgun (WGS) entry which is preliminary data.</text>
</comment>
<accession>A0A1F6FWN6</accession>
<proteinExistence type="predicted"/>
<feature type="transmembrane region" description="Helical" evidence="1">
    <location>
        <begin position="81"/>
        <end position="101"/>
    </location>
</feature>
<feature type="transmembrane region" description="Helical" evidence="1">
    <location>
        <begin position="56"/>
        <end position="75"/>
    </location>
</feature>
<feature type="transmembrane region" description="Helical" evidence="1">
    <location>
        <begin position="108"/>
        <end position="126"/>
    </location>
</feature>
<dbReference type="EMBL" id="MFMZ01000055">
    <property type="protein sequence ID" value="OGG90264.1"/>
    <property type="molecule type" value="Genomic_DNA"/>
</dbReference>
<dbReference type="STRING" id="1798564.A3H55_01755"/>
<name>A0A1F6FWN6_9BACT</name>
<keyword evidence="1" id="KW-0812">Transmembrane</keyword>
<dbReference type="Proteomes" id="UP000177998">
    <property type="component" value="Unassembled WGS sequence"/>
</dbReference>
<evidence type="ECO:0000313" key="3">
    <source>
        <dbReference type="Proteomes" id="UP000177998"/>
    </source>
</evidence>
<organism evidence="2 3">
    <name type="scientific">Candidatus Kuenenbacteria bacterium RIFCSPLOWO2_02_FULL_42_16</name>
    <dbReference type="NCBI Taxonomy" id="1798564"/>
    <lineage>
        <taxon>Bacteria</taxon>
        <taxon>Candidatus Kueneniibacteriota</taxon>
    </lineage>
</organism>
<keyword evidence="1" id="KW-0472">Membrane</keyword>